<feature type="transmembrane region" description="Helical" evidence="1">
    <location>
        <begin position="146"/>
        <end position="168"/>
    </location>
</feature>
<feature type="transmembrane region" description="Helical" evidence="1">
    <location>
        <begin position="102"/>
        <end position="125"/>
    </location>
</feature>
<feature type="domain" description="Prepilin type IV endopeptidase peptidase" evidence="2">
    <location>
        <begin position="30"/>
        <end position="125"/>
    </location>
</feature>
<dbReference type="Pfam" id="PF01478">
    <property type="entry name" value="Peptidase_A24"/>
    <property type="match status" value="1"/>
</dbReference>
<proteinExistence type="predicted"/>
<feature type="transmembrane region" description="Helical" evidence="1">
    <location>
        <begin position="76"/>
        <end position="96"/>
    </location>
</feature>
<protein>
    <recommendedName>
        <fullName evidence="2">Prepilin type IV endopeptidase peptidase domain-containing protein</fullName>
    </recommendedName>
</protein>
<dbReference type="Gene3D" id="1.20.120.1220">
    <property type="match status" value="1"/>
</dbReference>
<evidence type="ECO:0000313" key="4">
    <source>
        <dbReference type="Proteomes" id="UP000053557"/>
    </source>
</evidence>
<dbReference type="AlphaFoldDB" id="A0A101XQS8"/>
<dbReference type="GO" id="GO:0016020">
    <property type="term" value="C:membrane"/>
    <property type="evidence" value="ECO:0007669"/>
    <property type="project" value="InterPro"/>
</dbReference>
<dbReference type="Proteomes" id="UP000053557">
    <property type="component" value="Unassembled WGS sequence"/>
</dbReference>
<reference evidence="3 4" key="1">
    <citation type="submission" date="2015-12" db="EMBL/GenBank/DDBJ databases">
        <title>Draft genome sequence of Acidibacillus ferrooxidans ITV001, isolated from a chalcopyrite acid mine drainage site in Brazil.</title>
        <authorList>
            <person name="Dall'Agnol H."/>
            <person name="Nancucheo I."/>
            <person name="Johnson B."/>
            <person name="Oliveira R."/>
            <person name="Leite L."/>
            <person name="Pylro V."/>
            <person name="Nunes G.L."/>
            <person name="Tzotzos G."/>
            <person name="Fernandes G.R."/>
            <person name="Dutra J."/>
            <person name="Orellana S.C."/>
            <person name="Oliveira G."/>
        </authorList>
    </citation>
    <scope>NUCLEOTIDE SEQUENCE [LARGE SCALE GENOMIC DNA]</scope>
    <source>
        <strain evidence="4">ITV01</strain>
    </source>
</reference>
<dbReference type="GO" id="GO:0004190">
    <property type="term" value="F:aspartic-type endopeptidase activity"/>
    <property type="evidence" value="ECO:0007669"/>
    <property type="project" value="InterPro"/>
</dbReference>
<dbReference type="OrthoDB" id="5508079at2"/>
<dbReference type="RefSeq" id="WP_153005096.1">
    <property type="nucleotide sequence ID" value="NZ_LPVJ01000035.1"/>
</dbReference>
<comment type="caution">
    <text evidence="3">The sequence shown here is derived from an EMBL/GenBank/DDBJ whole genome shotgun (WGS) entry which is preliminary data.</text>
</comment>
<dbReference type="InterPro" id="IPR000045">
    <property type="entry name" value="Prepilin_IV_endopep_pep"/>
</dbReference>
<keyword evidence="4" id="KW-1185">Reference proteome</keyword>
<evidence type="ECO:0000259" key="2">
    <source>
        <dbReference type="Pfam" id="PF01478"/>
    </source>
</evidence>
<sequence>MISAFMWHALFGIQTSDHHGWTIHPQAIWIALLVFSAVAAWFDVRVRRIPNLWNLCGVCAFLALQAECGAGISAGISMFITGALLLIPTLCGIWGQGDWKMAMVYGAALGVLPTLVVWWLAMLLAKGSSVLVRKLDIKRVNNSAKLGLPLAAFVLVATIMVYAGMYLLR</sequence>
<dbReference type="EMBL" id="LPVJ01000035">
    <property type="protein sequence ID" value="KUO95832.1"/>
    <property type="molecule type" value="Genomic_DNA"/>
</dbReference>
<name>A0A101XQS8_9BACL</name>
<evidence type="ECO:0000313" key="3">
    <source>
        <dbReference type="EMBL" id="KUO95832.1"/>
    </source>
</evidence>
<organism evidence="3 4">
    <name type="scientific">Ferroacidibacillus organovorans</name>
    <dbReference type="NCBI Taxonomy" id="1765683"/>
    <lineage>
        <taxon>Bacteria</taxon>
        <taxon>Bacillati</taxon>
        <taxon>Bacillota</taxon>
        <taxon>Bacilli</taxon>
        <taxon>Bacillales</taxon>
        <taxon>Alicyclobacillaceae</taxon>
        <taxon>Ferroacidibacillus</taxon>
    </lineage>
</organism>
<keyword evidence="1" id="KW-0472">Membrane</keyword>
<keyword evidence="1" id="KW-0812">Transmembrane</keyword>
<gene>
    <name evidence="3" type="ORF">ATW55_15160</name>
</gene>
<evidence type="ECO:0000256" key="1">
    <source>
        <dbReference type="SAM" id="Phobius"/>
    </source>
</evidence>
<keyword evidence="1" id="KW-1133">Transmembrane helix</keyword>
<accession>A0A101XQS8</accession>
<feature type="transmembrane region" description="Helical" evidence="1">
    <location>
        <begin position="21"/>
        <end position="42"/>
    </location>
</feature>